<gene>
    <name evidence="2" type="ORF">CA13_12820</name>
</gene>
<comment type="caution">
    <text evidence="2">The sequence shown here is derived from an EMBL/GenBank/DDBJ whole genome shotgun (WGS) entry which is preliminary data.</text>
</comment>
<dbReference type="Gene3D" id="3.40.390.10">
    <property type="entry name" value="Collagenase (Catalytic Domain)"/>
    <property type="match status" value="1"/>
</dbReference>
<dbReference type="SUPFAM" id="SSF141072">
    <property type="entry name" value="CalX-like"/>
    <property type="match status" value="1"/>
</dbReference>
<organism evidence="2 3">
    <name type="scientific">Novipirellula herctigrandis</name>
    <dbReference type="NCBI Taxonomy" id="2527986"/>
    <lineage>
        <taxon>Bacteria</taxon>
        <taxon>Pseudomonadati</taxon>
        <taxon>Planctomycetota</taxon>
        <taxon>Planctomycetia</taxon>
        <taxon>Pirellulales</taxon>
        <taxon>Pirellulaceae</taxon>
        <taxon>Novipirellula</taxon>
    </lineage>
</organism>
<dbReference type="Proteomes" id="UP000315010">
    <property type="component" value="Unassembled WGS sequence"/>
</dbReference>
<dbReference type="GO" id="GO:0004553">
    <property type="term" value="F:hydrolase activity, hydrolyzing O-glycosyl compounds"/>
    <property type="evidence" value="ECO:0007669"/>
    <property type="project" value="InterPro"/>
</dbReference>
<dbReference type="SUPFAM" id="SSF49299">
    <property type="entry name" value="PKD domain"/>
    <property type="match status" value="1"/>
</dbReference>
<dbReference type="GO" id="GO:0000272">
    <property type="term" value="P:polysaccharide catabolic process"/>
    <property type="evidence" value="ECO:0007669"/>
    <property type="project" value="InterPro"/>
</dbReference>
<dbReference type="GO" id="GO:0008237">
    <property type="term" value="F:metallopeptidase activity"/>
    <property type="evidence" value="ECO:0007669"/>
    <property type="project" value="InterPro"/>
</dbReference>
<dbReference type="SUPFAM" id="SSF55486">
    <property type="entry name" value="Metalloproteases ('zincins'), catalytic domain"/>
    <property type="match status" value="1"/>
</dbReference>
<dbReference type="CDD" id="cd00146">
    <property type="entry name" value="PKD"/>
    <property type="match status" value="1"/>
</dbReference>
<dbReference type="InterPro" id="IPR002105">
    <property type="entry name" value="Dockerin_1_rpt"/>
</dbReference>
<dbReference type="InterPro" id="IPR038081">
    <property type="entry name" value="CalX-like_sf"/>
</dbReference>
<dbReference type="Gene3D" id="2.60.40.2030">
    <property type="match status" value="1"/>
</dbReference>
<reference evidence="2 3" key="1">
    <citation type="submission" date="2019-02" db="EMBL/GenBank/DDBJ databases">
        <title>Deep-cultivation of Planctomycetes and their phenomic and genomic characterization uncovers novel biology.</title>
        <authorList>
            <person name="Wiegand S."/>
            <person name="Jogler M."/>
            <person name="Boedeker C."/>
            <person name="Pinto D."/>
            <person name="Vollmers J."/>
            <person name="Rivas-Marin E."/>
            <person name="Kohn T."/>
            <person name="Peeters S.H."/>
            <person name="Heuer A."/>
            <person name="Rast P."/>
            <person name="Oberbeckmann S."/>
            <person name="Bunk B."/>
            <person name="Jeske O."/>
            <person name="Meyerdierks A."/>
            <person name="Storesund J.E."/>
            <person name="Kallscheuer N."/>
            <person name="Luecker S."/>
            <person name="Lage O.M."/>
            <person name="Pohl T."/>
            <person name="Merkel B.J."/>
            <person name="Hornburger P."/>
            <person name="Mueller R.-W."/>
            <person name="Bruemmer F."/>
            <person name="Labrenz M."/>
            <person name="Spormann A.M."/>
            <person name="Op Den Camp H."/>
            <person name="Overmann J."/>
            <person name="Amann R."/>
            <person name="Jetten M.S.M."/>
            <person name="Mascher T."/>
            <person name="Medema M.H."/>
            <person name="Devos D.P."/>
            <person name="Kaster A.-K."/>
            <person name="Ovreas L."/>
            <person name="Rohde M."/>
            <person name="Galperin M.Y."/>
            <person name="Jogler C."/>
        </authorList>
    </citation>
    <scope>NUCLEOTIDE SEQUENCE [LARGE SCALE GENOMIC DNA]</scope>
    <source>
        <strain evidence="2 3">CA13</strain>
    </source>
</reference>
<name>A0A5C5YXU9_9BACT</name>
<feature type="domain" description="PKD" evidence="1">
    <location>
        <begin position="500"/>
        <end position="585"/>
    </location>
</feature>
<dbReference type="Pfam" id="PF00404">
    <property type="entry name" value="Dockerin_1"/>
    <property type="match status" value="1"/>
</dbReference>
<proteinExistence type="predicted"/>
<accession>A0A5C5YXU9</accession>
<dbReference type="AlphaFoldDB" id="A0A5C5YXU9"/>
<evidence type="ECO:0000313" key="2">
    <source>
        <dbReference type="EMBL" id="TWT79875.1"/>
    </source>
</evidence>
<evidence type="ECO:0000259" key="1">
    <source>
        <dbReference type="PROSITE" id="PS50093"/>
    </source>
</evidence>
<keyword evidence="3" id="KW-1185">Reference proteome</keyword>
<sequence>MFHELQKWLTGDQPSSLFRQKELKIPHTPNLLKGIHFRNDDARSLNKQHERWYLFSLCDSCIHTVMFRPKKSAALFSRVIMRPRSRSRRAMRFEPLEARRLLVAEGDLFSLSKTVDATGLLGTVSAQVQWGDGTQTSGEVSAQPASGRLKIRLDYSLDTSGFFAGANLSRRTILQEAADALVRRFNDDLQAITPGGKLQWNAQFINPANGRTTLNPDGTVNVSVAKNLSVGSNELVVFVAARDLSGNERGRGGPGGYYLPPVQPSTIAEQQQILAFWDTVQFRGETGAKATTPTDFGPWGGSIAFDTLGTNWYFGRDADGAQDGQTDFVSVAMHELAHVLGFGRAGINKSWDTFAVNDQFTGVKAKAAYVGVGNVPLDQSYHWGDSLLTQDNQPTLMRENLSQGERQPVTPLDVAALDDIGWTLLGSTLTVTANHVYADNGAFPTKIILRGSKLGEVVIPATTATVTNVAPTLTVPTDQSVVAGVALSLTNIGSLSDPGFNQSASTPPTSETFTYTINWGDGSDIVAGDATIDQTGNATRDTLASFNGTHAYTETGIYTVTVRVSDDDGGSDQETFRVTVAAPPKLELSLNQSSIVENEGTDAATLTVRRSGPASDKSLTVTLRSNDTSEATLPATAVITAGATSVSVPVDAVDDALLDGSQSLTLAAAATGVDPGNVELTVTDYETIDAIFSSPQVLENDAESVKLTLSRSNTNTNSALTVNATGGNTEQLGFSADFVIPAGKQSVVLDVLPVNDNDPEPMQSYAYAFTATGYLNDQASIDLLDDEPPFYQNQEMPLDVDSSGDFSAFDALAVINELTDRIAVVLLNPKTEPIENDFYYDVNGDYFITALDALLVINALGEPQANAEQIDPKQVGMIPMTSIAQNEEDSELSLIQAEQSVTLF</sequence>
<dbReference type="InterPro" id="IPR000601">
    <property type="entry name" value="PKD_dom"/>
</dbReference>
<protein>
    <recommendedName>
        <fullName evidence="1">PKD domain-containing protein</fullName>
    </recommendedName>
</protein>
<dbReference type="Gene3D" id="2.60.40.10">
    <property type="entry name" value="Immunoglobulins"/>
    <property type="match status" value="1"/>
</dbReference>
<dbReference type="Pfam" id="PF18911">
    <property type="entry name" value="PKD_4"/>
    <property type="match status" value="1"/>
</dbReference>
<dbReference type="PROSITE" id="PS50093">
    <property type="entry name" value="PKD"/>
    <property type="match status" value="1"/>
</dbReference>
<dbReference type="InterPro" id="IPR013783">
    <property type="entry name" value="Ig-like_fold"/>
</dbReference>
<evidence type="ECO:0000313" key="3">
    <source>
        <dbReference type="Proteomes" id="UP000315010"/>
    </source>
</evidence>
<dbReference type="InterPro" id="IPR024079">
    <property type="entry name" value="MetalloPept_cat_dom_sf"/>
</dbReference>
<dbReference type="EMBL" id="SJPJ01000001">
    <property type="protein sequence ID" value="TWT79875.1"/>
    <property type="molecule type" value="Genomic_DNA"/>
</dbReference>
<dbReference type="InterPro" id="IPR035986">
    <property type="entry name" value="PKD_dom_sf"/>
</dbReference>